<gene>
    <name evidence="1" type="ORF">NQ317_002010</name>
</gene>
<dbReference type="Pfam" id="PF00400">
    <property type="entry name" value="WD40"/>
    <property type="match status" value="1"/>
</dbReference>
<organism evidence="1 2">
    <name type="scientific">Molorchus minor</name>
    <dbReference type="NCBI Taxonomy" id="1323400"/>
    <lineage>
        <taxon>Eukaryota</taxon>
        <taxon>Metazoa</taxon>
        <taxon>Ecdysozoa</taxon>
        <taxon>Arthropoda</taxon>
        <taxon>Hexapoda</taxon>
        <taxon>Insecta</taxon>
        <taxon>Pterygota</taxon>
        <taxon>Neoptera</taxon>
        <taxon>Endopterygota</taxon>
        <taxon>Coleoptera</taxon>
        <taxon>Polyphaga</taxon>
        <taxon>Cucujiformia</taxon>
        <taxon>Chrysomeloidea</taxon>
        <taxon>Cerambycidae</taxon>
        <taxon>Lamiinae</taxon>
        <taxon>Monochamini</taxon>
        <taxon>Molorchus</taxon>
    </lineage>
</organism>
<comment type="caution">
    <text evidence="1">The sequence shown here is derived from an EMBL/GenBank/DDBJ whole genome shotgun (WGS) entry which is preliminary data.</text>
</comment>
<dbReference type="InterPro" id="IPR045182">
    <property type="entry name" value="JINGUBANG-like"/>
</dbReference>
<accession>A0ABQ9IRH2</accession>
<dbReference type="Proteomes" id="UP001162164">
    <property type="component" value="Unassembled WGS sequence"/>
</dbReference>
<dbReference type="EMBL" id="JAPWTJ010003243">
    <property type="protein sequence ID" value="KAJ8959945.1"/>
    <property type="molecule type" value="Genomic_DNA"/>
</dbReference>
<dbReference type="SUPFAM" id="SSF50978">
    <property type="entry name" value="WD40 repeat-like"/>
    <property type="match status" value="1"/>
</dbReference>
<dbReference type="PANTHER" id="PTHR22844:SF387">
    <property type="entry name" value="F3I6.5 PROTEIN"/>
    <property type="match status" value="1"/>
</dbReference>
<protein>
    <submittedName>
        <fullName evidence="1">Uncharacterized protein</fullName>
    </submittedName>
</protein>
<dbReference type="SMART" id="SM00320">
    <property type="entry name" value="WD40"/>
    <property type="match status" value="4"/>
</dbReference>
<dbReference type="InterPro" id="IPR015943">
    <property type="entry name" value="WD40/YVTN_repeat-like_dom_sf"/>
</dbReference>
<dbReference type="Gene3D" id="2.130.10.10">
    <property type="entry name" value="YVTN repeat-like/Quinoprotein amine dehydrogenase"/>
    <property type="match status" value="1"/>
</dbReference>
<dbReference type="InterPro" id="IPR036322">
    <property type="entry name" value="WD40_repeat_dom_sf"/>
</dbReference>
<proteinExistence type="predicted"/>
<reference evidence="1" key="1">
    <citation type="journal article" date="2023" name="Insect Mol. Biol.">
        <title>Genome sequencing provides insights into the evolution of gene families encoding plant cell wall-degrading enzymes in longhorned beetles.</title>
        <authorList>
            <person name="Shin N.R."/>
            <person name="Okamura Y."/>
            <person name="Kirsch R."/>
            <person name="Pauchet Y."/>
        </authorList>
    </citation>
    <scope>NUCLEOTIDE SEQUENCE</scope>
    <source>
        <strain evidence="1">MMC_N1</strain>
    </source>
</reference>
<keyword evidence="2" id="KW-1185">Reference proteome</keyword>
<name>A0ABQ9IRH2_9CUCU</name>
<sequence>MGKMSLRVGCRADDADKHISDVTSLLFKNGKLYSGGNDGKIKNWSMDLTKLVEVQAHERPIYSLAASNDTLYSCSSDGSVKAFSLDNLSPKGNVVHENKTEFWKLYYSGGCLYAGDDEGTMKVWKDGQYYGSLLIAEPIKDMAISHHIAYTVKDTDLTITEVKVDSDVLQFGVKKTYTGSAPVTLVGDKYVAFLSRVAKDILVYENNDQTHFKEVAKFEVRSNFLLQCAHDMIISALAGTTWNNKSIIFSGGWDKKLKKWSVNGTLNLDSTLDVDLVANAIAIGDQGEIYVGGTDGHIVRVEVE</sequence>
<evidence type="ECO:0000313" key="1">
    <source>
        <dbReference type="EMBL" id="KAJ8959945.1"/>
    </source>
</evidence>
<dbReference type="PANTHER" id="PTHR22844">
    <property type="entry name" value="F-BOX AND WD40 DOMAIN PROTEIN"/>
    <property type="match status" value="1"/>
</dbReference>
<dbReference type="InterPro" id="IPR001680">
    <property type="entry name" value="WD40_rpt"/>
</dbReference>
<evidence type="ECO:0000313" key="2">
    <source>
        <dbReference type="Proteomes" id="UP001162164"/>
    </source>
</evidence>